<evidence type="ECO:0000313" key="4">
    <source>
        <dbReference type="Proteomes" id="UP000035681"/>
    </source>
</evidence>
<dbReference type="WBParaSite" id="TCONS_00010533.p1">
    <property type="protein sequence ID" value="TCONS_00010533.p1"/>
    <property type="gene ID" value="XLOC_003773"/>
</dbReference>
<sequence>MFYIANNLLLLAWCIKATNQFKFKLHHVLLDDALEMNDLVNNKYSKNYHELSLNISINPYMYNGILMNLKSDLDLHQSSCETFEHILILVTNQKNITIGCTTYMTHFFQSPLHLTFLLPAYEAIKEFISLTFTPLRFSCSEYHTFLKQCPNNPKNCVPRHLFCDGKDNCGLNGDEQNCYYVNNDIPLEVSIINNIPFNTPYLFYGFIFLIIIVVIIIILFIILCIRDKYFSKHKNGYSTGIFRTKKRRQTSSEPEETVALLTLGLKGFFPQAVPNHIESIHDSINKIKSKNAGGNYQNIKQTKK</sequence>
<keyword evidence="4" id="KW-1185">Reference proteome</keyword>
<accession>A0A0K0E264</accession>
<dbReference type="CDD" id="cd00112">
    <property type="entry name" value="LDLa"/>
    <property type="match status" value="1"/>
</dbReference>
<keyword evidence="3" id="KW-0812">Transmembrane</keyword>
<organism evidence="5">
    <name type="scientific">Strongyloides stercoralis</name>
    <name type="common">Threadworm</name>
    <dbReference type="NCBI Taxonomy" id="6248"/>
    <lineage>
        <taxon>Eukaryota</taxon>
        <taxon>Metazoa</taxon>
        <taxon>Ecdysozoa</taxon>
        <taxon>Nematoda</taxon>
        <taxon>Chromadorea</taxon>
        <taxon>Rhabditida</taxon>
        <taxon>Tylenchina</taxon>
        <taxon>Panagrolaimomorpha</taxon>
        <taxon>Strongyloidoidea</taxon>
        <taxon>Strongyloididae</taxon>
        <taxon>Strongyloides</taxon>
    </lineage>
</organism>
<dbReference type="Proteomes" id="UP000035681">
    <property type="component" value="Unplaced"/>
</dbReference>
<feature type="transmembrane region" description="Helical" evidence="3">
    <location>
        <begin position="201"/>
        <end position="225"/>
    </location>
</feature>
<name>A0A0K0E264_STRER</name>
<dbReference type="SUPFAM" id="SSF57424">
    <property type="entry name" value="LDL receptor-like module"/>
    <property type="match status" value="1"/>
</dbReference>
<comment type="caution">
    <text evidence="2">Lacks conserved residue(s) required for the propagation of feature annotation.</text>
</comment>
<proteinExistence type="predicted"/>
<dbReference type="InterPro" id="IPR002172">
    <property type="entry name" value="LDrepeatLR_classA_rpt"/>
</dbReference>
<evidence type="ECO:0000313" key="5">
    <source>
        <dbReference type="WBParaSite" id="SSTP_0000358600.1"/>
    </source>
</evidence>
<evidence type="ECO:0000256" key="2">
    <source>
        <dbReference type="PROSITE-ProRule" id="PRU00124"/>
    </source>
</evidence>
<feature type="disulfide bond" evidence="2">
    <location>
        <begin position="163"/>
        <end position="178"/>
    </location>
</feature>
<dbReference type="AlphaFoldDB" id="A0A0K0E264"/>
<dbReference type="WBParaSite" id="SSTP_0000358600.1">
    <property type="protein sequence ID" value="SSTP_0000358600.1"/>
    <property type="gene ID" value="SSTP_0000358600"/>
</dbReference>
<keyword evidence="3" id="KW-0472">Membrane</keyword>
<reference evidence="5" key="1">
    <citation type="submission" date="2015-08" db="UniProtKB">
        <authorList>
            <consortium name="WormBaseParasite"/>
        </authorList>
    </citation>
    <scope>IDENTIFICATION</scope>
</reference>
<keyword evidence="1 2" id="KW-1015">Disulfide bond</keyword>
<dbReference type="PROSITE" id="PS50068">
    <property type="entry name" value="LDLRA_2"/>
    <property type="match status" value="1"/>
</dbReference>
<dbReference type="SMART" id="SM00192">
    <property type="entry name" value="LDLa"/>
    <property type="match status" value="1"/>
</dbReference>
<dbReference type="InterPro" id="IPR036055">
    <property type="entry name" value="LDL_receptor-like_sf"/>
</dbReference>
<keyword evidence="3" id="KW-1133">Transmembrane helix</keyword>
<evidence type="ECO:0000313" key="6">
    <source>
        <dbReference type="WBParaSite" id="TCONS_00010533.p1"/>
    </source>
</evidence>
<evidence type="ECO:0000256" key="1">
    <source>
        <dbReference type="ARBA" id="ARBA00023157"/>
    </source>
</evidence>
<protein>
    <submittedName>
        <fullName evidence="5 6">Uncharacterized protein</fullName>
    </submittedName>
</protein>
<dbReference type="Gene3D" id="4.10.400.10">
    <property type="entry name" value="Low-density Lipoprotein Receptor"/>
    <property type="match status" value="1"/>
</dbReference>
<evidence type="ECO:0000256" key="3">
    <source>
        <dbReference type="SAM" id="Phobius"/>
    </source>
</evidence>